<dbReference type="PANTHER" id="PTHR31790">
    <property type="entry name" value="OS02G0783600 PROTEIN"/>
    <property type="match status" value="1"/>
</dbReference>
<dbReference type="PANTHER" id="PTHR31790:SF610">
    <property type="entry name" value="F-BOX PROTEIN"/>
    <property type="match status" value="1"/>
</dbReference>
<comment type="caution">
    <text evidence="1">The sequence shown here is derived from an EMBL/GenBank/DDBJ whole genome shotgun (WGS) entry which is preliminary data.</text>
</comment>
<organism evidence="1 2">
    <name type="scientific">Capsicum baccatum</name>
    <name type="common">Peruvian pepper</name>
    <dbReference type="NCBI Taxonomy" id="33114"/>
    <lineage>
        <taxon>Eukaryota</taxon>
        <taxon>Viridiplantae</taxon>
        <taxon>Streptophyta</taxon>
        <taxon>Embryophyta</taxon>
        <taxon>Tracheophyta</taxon>
        <taxon>Spermatophyta</taxon>
        <taxon>Magnoliopsida</taxon>
        <taxon>eudicotyledons</taxon>
        <taxon>Gunneridae</taxon>
        <taxon>Pentapetalae</taxon>
        <taxon>asterids</taxon>
        <taxon>lamiids</taxon>
        <taxon>Solanales</taxon>
        <taxon>Solanaceae</taxon>
        <taxon>Solanoideae</taxon>
        <taxon>Capsiceae</taxon>
        <taxon>Capsicum</taxon>
    </lineage>
</organism>
<reference evidence="2" key="2">
    <citation type="journal article" date="2017" name="J. Anim. Genet.">
        <title>Multiple reference genome sequences of hot pepper reveal the massive evolution of plant disease resistance genes by retroduplication.</title>
        <authorList>
            <person name="Kim S."/>
            <person name="Park J."/>
            <person name="Yeom S.-I."/>
            <person name="Kim Y.-M."/>
            <person name="Seo E."/>
            <person name="Kim K.-T."/>
            <person name="Kim M.-S."/>
            <person name="Lee J.M."/>
            <person name="Cheong K."/>
            <person name="Shin H.-S."/>
            <person name="Kim S.-B."/>
            <person name="Han K."/>
            <person name="Lee J."/>
            <person name="Park M."/>
            <person name="Lee H.-A."/>
            <person name="Lee H.-Y."/>
            <person name="Lee Y."/>
            <person name="Oh S."/>
            <person name="Lee J.H."/>
            <person name="Choi E."/>
            <person name="Choi E."/>
            <person name="Lee S.E."/>
            <person name="Jeon J."/>
            <person name="Kim H."/>
            <person name="Choi G."/>
            <person name="Song H."/>
            <person name="Lee J."/>
            <person name="Lee S.-C."/>
            <person name="Kwon J.-K."/>
            <person name="Lee H.-Y."/>
            <person name="Koo N."/>
            <person name="Hong Y."/>
            <person name="Kim R.W."/>
            <person name="Kang W.-H."/>
            <person name="Huh J.H."/>
            <person name="Kang B.-C."/>
            <person name="Yang T.-J."/>
            <person name="Lee Y.-H."/>
            <person name="Bennetzen J.L."/>
            <person name="Choi D."/>
        </authorList>
    </citation>
    <scope>NUCLEOTIDE SEQUENCE [LARGE SCALE GENOMIC DNA]</scope>
    <source>
        <strain evidence="2">cv. PBC81</strain>
    </source>
</reference>
<proteinExistence type="predicted"/>
<keyword evidence="2" id="KW-1185">Reference proteome</keyword>
<dbReference type="OrthoDB" id="1268246at2759"/>
<dbReference type="EMBL" id="MLFT02000003">
    <property type="protein sequence ID" value="PHT51659.1"/>
    <property type="molecule type" value="Genomic_DNA"/>
</dbReference>
<evidence type="ECO:0008006" key="3">
    <source>
        <dbReference type="Google" id="ProtNLM"/>
    </source>
</evidence>
<accession>A0A2G2X2K3</accession>
<evidence type="ECO:0000313" key="1">
    <source>
        <dbReference type="EMBL" id="PHT51659.1"/>
    </source>
</evidence>
<reference evidence="1 2" key="1">
    <citation type="journal article" date="2017" name="Genome Biol.">
        <title>New reference genome sequences of hot pepper reveal the massive evolution of plant disease-resistance genes by retroduplication.</title>
        <authorList>
            <person name="Kim S."/>
            <person name="Park J."/>
            <person name="Yeom S.I."/>
            <person name="Kim Y.M."/>
            <person name="Seo E."/>
            <person name="Kim K.T."/>
            <person name="Kim M.S."/>
            <person name="Lee J.M."/>
            <person name="Cheong K."/>
            <person name="Shin H.S."/>
            <person name="Kim S.B."/>
            <person name="Han K."/>
            <person name="Lee J."/>
            <person name="Park M."/>
            <person name="Lee H.A."/>
            <person name="Lee H.Y."/>
            <person name="Lee Y."/>
            <person name="Oh S."/>
            <person name="Lee J.H."/>
            <person name="Choi E."/>
            <person name="Choi E."/>
            <person name="Lee S.E."/>
            <person name="Jeon J."/>
            <person name="Kim H."/>
            <person name="Choi G."/>
            <person name="Song H."/>
            <person name="Lee J."/>
            <person name="Lee S.C."/>
            <person name="Kwon J.K."/>
            <person name="Lee H.Y."/>
            <person name="Koo N."/>
            <person name="Hong Y."/>
            <person name="Kim R.W."/>
            <person name="Kang W.H."/>
            <person name="Huh J.H."/>
            <person name="Kang B.C."/>
            <person name="Yang T.J."/>
            <person name="Lee Y.H."/>
            <person name="Bennetzen J.L."/>
            <person name="Choi D."/>
        </authorList>
    </citation>
    <scope>NUCLEOTIDE SEQUENCE [LARGE SCALE GENOMIC DNA]</scope>
    <source>
        <strain evidence="2">cv. PBC81</strain>
    </source>
</reference>
<evidence type="ECO:0000313" key="2">
    <source>
        <dbReference type="Proteomes" id="UP000224567"/>
    </source>
</evidence>
<name>A0A2G2X2K3_CAPBA</name>
<sequence>MLGVDPPENNLKDYSVSSLLYDHVTEAIDLHCPMKKSYQLIKLANSINNLIFLDIGKKDLFLWNPSIWKVKKLPSSKANFFYRYGFEYNEFHDDYKVVDITQNVRMIVNGKLYWAITTKLFGYYNDWNIIVVDLVDGTWEEMEKPGYGE</sequence>
<dbReference type="Proteomes" id="UP000224567">
    <property type="component" value="Unassembled WGS sequence"/>
</dbReference>
<protein>
    <recommendedName>
        <fullName evidence="3">F-box associated domain-containing protein</fullName>
    </recommendedName>
</protein>
<gene>
    <name evidence="1" type="ORF">CQW23_06121</name>
</gene>
<dbReference type="InterPro" id="IPR052361">
    <property type="entry name" value="F-box_domain"/>
</dbReference>
<dbReference type="AlphaFoldDB" id="A0A2G2X2K3"/>